<keyword evidence="1" id="KW-0472">Membrane</keyword>
<keyword evidence="1" id="KW-0812">Transmembrane</keyword>
<evidence type="ECO:0000313" key="3">
    <source>
        <dbReference type="Proteomes" id="UP000450000"/>
    </source>
</evidence>
<evidence type="ECO:0000256" key="1">
    <source>
        <dbReference type="SAM" id="Phobius"/>
    </source>
</evidence>
<keyword evidence="1" id="KW-1133">Transmembrane helix</keyword>
<dbReference type="EMBL" id="WBOF01000001">
    <property type="protein sequence ID" value="MQS12990.1"/>
    <property type="molecule type" value="Genomic_DNA"/>
</dbReference>
<proteinExistence type="predicted"/>
<reference evidence="2 3" key="1">
    <citation type="submission" date="2019-09" db="EMBL/GenBank/DDBJ databases">
        <title>Genome Sequences of Streptomyces kaniharaensis ATCC 21070.</title>
        <authorList>
            <person name="Zhu W."/>
            <person name="De Crecy-Lagard V."/>
            <person name="Richards N.G."/>
        </authorList>
    </citation>
    <scope>NUCLEOTIDE SEQUENCE [LARGE SCALE GENOMIC DNA]</scope>
    <source>
        <strain evidence="2 3">SF-557</strain>
    </source>
</reference>
<organism evidence="2 3">
    <name type="scientific">Streptomyces kaniharaensis</name>
    <dbReference type="NCBI Taxonomy" id="212423"/>
    <lineage>
        <taxon>Bacteria</taxon>
        <taxon>Bacillati</taxon>
        <taxon>Actinomycetota</taxon>
        <taxon>Actinomycetes</taxon>
        <taxon>Kitasatosporales</taxon>
        <taxon>Streptomycetaceae</taxon>
        <taxon>Streptomyces</taxon>
    </lineage>
</organism>
<name>A0A6N7KN83_9ACTN</name>
<evidence type="ECO:0000313" key="2">
    <source>
        <dbReference type="EMBL" id="MQS12990.1"/>
    </source>
</evidence>
<gene>
    <name evidence="2" type="ORF">F7Q99_11975</name>
</gene>
<feature type="transmembrane region" description="Helical" evidence="1">
    <location>
        <begin position="20"/>
        <end position="37"/>
    </location>
</feature>
<dbReference type="RefSeq" id="WP_153461221.1">
    <property type="nucleotide sequence ID" value="NZ_WBOF01000001.1"/>
</dbReference>
<keyword evidence="3" id="KW-1185">Reference proteome</keyword>
<dbReference type="AlphaFoldDB" id="A0A6N7KN83"/>
<sequence length="74" mass="8113">MPAGAGTGRGARYASVVKPVLASAVAMLAVLTAQQLMRRRQVRRARAVLAEMRATRRRTVPTAPEAWSVRSTHW</sequence>
<protein>
    <submittedName>
        <fullName evidence="2">Uncharacterized protein</fullName>
    </submittedName>
</protein>
<dbReference type="Proteomes" id="UP000450000">
    <property type="component" value="Unassembled WGS sequence"/>
</dbReference>
<comment type="caution">
    <text evidence="2">The sequence shown here is derived from an EMBL/GenBank/DDBJ whole genome shotgun (WGS) entry which is preliminary data.</text>
</comment>
<accession>A0A6N7KN83</accession>